<feature type="domain" description="N-acetyltransferase" evidence="1">
    <location>
        <begin position="7"/>
        <end position="164"/>
    </location>
</feature>
<dbReference type="InterPro" id="IPR016181">
    <property type="entry name" value="Acyl_CoA_acyltransferase"/>
</dbReference>
<keyword evidence="2" id="KW-0808">Transferase</keyword>
<dbReference type="InterPro" id="IPR051531">
    <property type="entry name" value="N-acetyltransferase"/>
</dbReference>
<dbReference type="OrthoDB" id="9801656at2"/>
<dbReference type="KEGG" id="cnt:JT31_00695"/>
<dbReference type="PANTHER" id="PTHR43792:SF1">
    <property type="entry name" value="N-ACETYLTRANSFERASE DOMAIN-CONTAINING PROTEIN"/>
    <property type="match status" value="1"/>
</dbReference>
<evidence type="ECO:0000313" key="2">
    <source>
        <dbReference type="EMBL" id="AIR03197.1"/>
    </source>
</evidence>
<dbReference type="EMBL" id="CP009451">
    <property type="protein sequence ID" value="AIR03197.1"/>
    <property type="molecule type" value="Genomic_DNA"/>
</dbReference>
<protein>
    <submittedName>
        <fullName evidence="2">GCN5 family acetyltransferase</fullName>
    </submittedName>
</protein>
<accession>A0A089PS88</accession>
<dbReference type="Proteomes" id="UP000029481">
    <property type="component" value="Chromosome"/>
</dbReference>
<reference evidence="2 3" key="1">
    <citation type="submission" date="2014-09" db="EMBL/GenBank/DDBJ databases">
        <title>Cedecea neteri SSMD04 Genome Sequencing.</title>
        <authorList>
            <person name="Tan J.-Y."/>
        </authorList>
    </citation>
    <scope>NUCLEOTIDE SEQUENCE [LARGE SCALE GENOMIC DNA]</scope>
    <source>
        <strain evidence="2 3">SSMD04</strain>
    </source>
</reference>
<dbReference type="PANTHER" id="PTHR43792">
    <property type="entry name" value="GNAT FAMILY, PUTATIVE (AFU_ORTHOLOGUE AFUA_3G00765)-RELATED-RELATED"/>
    <property type="match status" value="1"/>
</dbReference>
<dbReference type="Gene3D" id="3.40.630.30">
    <property type="match status" value="1"/>
</dbReference>
<name>A0A089PS88_9ENTR</name>
<dbReference type="AlphaFoldDB" id="A0A089PS88"/>
<evidence type="ECO:0000259" key="1">
    <source>
        <dbReference type="PROSITE" id="PS51186"/>
    </source>
</evidence>
<organism evidence="2 3">
    <name type="scientific">Cedecea neteri</name>
    <dbReference type="NCBI Taxonomy" id="158822"/>
    <lineage>
        <taxon>Bacteria</taxon>
        <taxon>Pseudomonadati</taxon>
        <taxon>Pseudomonadota</taxon>
        <taxon>Gammaproteobacteria</taxon>
        <taxon>Enterobacterales</taxon>
        <taxon>Enterobacteriaceae</taxon>
        <taxon>Cedecea</taxon>
    </lineage>
</organism>
<dbReference type="Pfam" id="PF13302">
    <property type="entry name" value="Acetyltransf_3"/>
    <property type="match status" value="1"/>
</dbReference>
<evidence type="ECO:0000313" key="3">
    <source>
        <dbReference type="Proteomes" id="UP000029481"/>
    </source>
</evidence>
<proteinExistence type="predicted"/>
<sequence>MYQTERLLLRPWRDDDAAPFAEMNADPEVMRYFLQPLTPEESRNYLEAFRERMAQNGFGFWAVEERHSGELAGFVGLNRPMYELPFSPCVEVGWRLRSAFWGKGYAPEAAREALRVGFEEYSLESIVAFTALPNLPSQRVMEKSGMRRCGEFDHPMVPAEHPLRRHVWYQIHRQEV</sequence>
<gene>
    <name evidence="2" type="ORF">JT31_00695</name>
</gene>
<keyword evidence="3" id="KW-1185">Reference proteome</keyword>
<dbReference type="PROSITE" id="PS51186">
    <property type="entry name" value="GNAT"/>
    <property type="match status" value="1"/>
</dbReference>
<dbReference type="RefSeq" id="WP_038472178.1">
    <property type="nucleotide sequence ID" value="NZ_CP009451.1"/>
</dbReference>
<dbReference type="SUPFAM" id="SSF55729">
    <property type="entry name" value="Acyl-CoA N-acyltransferases (Nat)"/>
    <property type="match status" value="1"/>
</dbReference>
<dbReference type="InterPro" id="IPR000182">
    <property type="entry name" value="GNAT_dom"/>
</dbReference>
<dbReference type="GO" id="GO:0016747">
    <property type="term" value="F:acyltransferase activity, transferring groups other than amino-acyl groups"/>
    <property type="evidence" value="ECO:0007669"/>
    <property type="project" value="InterPro"/>
</dbReference>